<sequence length="82" mass="9170">MPNLRSLSLAMICALTLSACMSKPSVQCLKPLPPPAWMTQDPPDWRKTLNKIMYVLGELETLETQYVGLRDYVKIGCRGNDG</sequence>
<accession>A0ABU4SLA4</accession>
<evidence type="ECO:0000256" key="1">
    <source>
        <dbReference type="ARBA" id="ARBA00004635"/>
    </source>
</evidence>
<dbReference type="Proteomes" id="UP001271640">
    <property type="component" value="Unassembled WGS sequence"/>
</dbReference>
<protein>
    <recommendedName>
        <fullName evidence="11">Lipoprotein</fullName>
    </recommendedName>
</protein>
<keyword evidence="6" id="KW-0578">Host cell lysis by virus</keyword>
<comment type="subcellular location">
    <subcellularLocation>
        <location evidence="1">Membrane</location>
        <topology evidence="1">Lipid-anchor</topology>
    </subcellularLocation>
</comment>
<keyword evidence="3 8" id="KW-0732">Signal</keyword>
<proteinExistence type="predicted"/>
<feature type="signal peptide" evidence="8">
    <location>
        <begin position="1"/>
        <end position="19"/>
    </location>
</feature>
<reference evidence="10" key="1">
    <citation type="journal article" date="2024" name="Toxins">
        <title>Genome Sequence Analysis of Native Xenorhabdus Strains Isolated from Entomopathogenic Nematodes in Argentina.</title>
        <authorList>
            <person name="Palma L."/>
            <person name="Frizzo L."/>
            <person name="Kaiser S."/>
            <person name="Berry C."/>
            <person name="Caballero P."/>
            <person name="Bode H.B."/>
            <person name="Del Valle E.E."/>
        </authorList>
    </citation>
    <scope>NUCLEOTIDE SEQUENCE [LARGE SCALE GENOMIC DNA]</scope>
    <source>
        <strain evidence="10">Reich</strain>
    </source>
</reference>
<evidence type="ECO:0008006" key="11">
    <source>
        <dbReference type="Google" id="ProtNLM"/>
    </source>
</evidence>
<dbReference type="InterPro" id="IPR010346">
    <property type="entry name" value="O-spanin"/>
</dbReference>
<dbReference type="RefSeq" id="WP_319926165.1">
    <property type="nucleotide sequence ID" value="NZ_VCDP01000032.1"/>
</dbReference>
<evidence type="ECO:0000256" key="7">
    <source>
        <dbReference type="ARBA" id="ARBA00023288"/>
    </source>
</evidence>
<evidence type="ECO:0000256" key="2">
    <source>
        <dbReference type="ARBA" id="ARBA00022612"/>
    </source>
</evidence>
<feature type="chain" id="PRO_5045961565" description="Lipoprotein" evidence="8">
    <location>
        <begin position="20"/>
        <end position="82"/>
    </location>
</feature>
<keyword evidence="7" id="KW-0449">Lipoprotein</keyword>
<keyword evidence="4" id="KW-0204">Cytolysis</keyword>
<dbReference type="PROSITE" id="PS51257">
    <property type="entry name" value="PROKAR_LIPOPROTEIN"/>
    <property type="match status" value="1"/>
</dbReference>
<evidence type="ECO:0000313" key="10">
    <source>
        <dbReference type="Proteomes" id="UP001271640"/>
    </source>
</evidence>
<evidence type="ECO:0000256" key="6">
    <source>
        <dbReference type="ARBA" id="ARBA00023142"/>
    </source>
</evidence>
<organism evidence="9 10">
    <name type="scientific">Xenorhabdus littoralis</name>
    <dbReference type="NCBI Taxonomy" id="2582835"/>
    <lineage>
        <taxon>Bacteria</taxon>
        <taxon>Pseudomonadati</taxon>
        <taxon>Pseudomonadota</taxon>
        <taxon>Gammaproteobacteria</taxon>
        <taxon>Enterobacterales</taxon>
        <taxon>Morganellaceae</taxon>
        <taxon>Xenorhabdus</taxon>
    </lineage>
</organism>
<keyword evidence="2" id="KW-1188">Viral release from host cell</keyword>
<evidence type="ECO:0000256" key="3">
    <source>
        <dbReference type="ARBA" id="ARBA00022729"/>
    </source>
</evidence>
<evidence type="ECO:0000313" key="9">
    <source>
        <dbReference type="EMBL" id="MDX7999438.1"/>
    </source>
</evidence>
<dbReference type="EMBL" id="VCDP01000032">
    <property type="protein sequence ID" value="MDX7999438.1"/>
    <property type="molecule type" value="Genomic_DNA"/>
</dbReference>
<evidence type="ECO:0000256" key="8">
    <source>
        <dbReference type="SAM" id="SignalP"/>
    </source>
</evidence>
<dbReference type="Pfam" id="PF06085">
    <property type="entry name" value="Rz1"/>
    <property type="match status" value="1"/>
</dbReference>
<evidence type="ECO:0000256" key="4">
    <source>
        <dbReference type="ARBA" id="ARBA00022852"/>
    </source>
</evidence>
<gene>
    <name evidence="9" type="ORF">FE394_09545</name>
</gene>
<name>A0ABU4SLA4_9GAMM</name>
<comment type="caution">
    <text evidence="9">The sequence shown here is derived from an EMBL/GenBank/DDBJ whole genome shotgun (WGS) entry which is preliminary data.</text>
</comment>
<evidence type="ECO:0000256" key="5">
    <source>
        <dbReference type="ARBA" id="ARBA00023136"/>
    </source>
</evidence>
<keyword evidence="10" id="KW-1185">Reference proteome</keyword>
<keyword evidence="5" id="KW-0472">Membrane</keyword>